<evidence type="ECO:0000256" key="1">
    <source>
        <dbReference type="SAM" id="Coils"/>
    </source>
</evidence>
<name>A0A845R0P1_9CLOT</name>
<comment type="caution">
    <text evidence="3">The sequence shown here is derived from an EMBL/GenBank/DDBJ whole genome shotgun (WGS) entry which is preliminary data.</text>
</comment>
<reference evidence="3 4" key="1">
    <citation type="submission" date="2018-08" db="EMBL/GenBank/DDBJ databases">
        <title>Murine metabolic-syndrome-specific gut microbial biobank.</title>
        <authorList>
            <person name="Liu C."/>
        </authorList>
    </citation>
    <scope>NUCLEOTIDE SEQUENCE [LARGE SCALE GENOMIC DNA]</scope>
    <source>
        <strain evidence="3 4">583</strain>
    </source>
</reference>
<dbReference type="GO" id="GO:0016758">
    <property type="term" value="F:hexosyltransferase activity"/>
    <property type="evidence" value="ECO:0007669"/>
    <property type="project" value="InterPro"/>
</dbReference>
<dbReference type="Pfam" id="PF13489">
    <property type="entry name" value="Methyltransf_23"/>
    <property type="match status" value="1"/>
</dbReference>
<dbReference type="SUPFAM" id="SSF53756">
    <property type="entry name" value="UDP-Glycosyltransferase/glycogen phosphorylase"/>
    <property type="match status" value="1"/>
</dbReference>
<keyword evidence="4" id="KW-1185">Reference proteome</keyword>
<accession>A0A845R0P1</accession>
<dbReference type="SUPFAM" id="SSF53335">
    <property type="entry name" value="S-adenosyl-L-methionine-dependent methyltransferases"/>
    <property type="match status" value="1"/>
</dbReference>
<dbReference type="Gene3D" id="3.40.50.150">
    <property type="entry name" value="Vaccinia Virus protein VP39"/>
    <property type="match status" value="1"/>
</dbReference>
<dbReference type="Gene3D" id="3.40.50.2000">
    <property type="entry name" value="Glycogen Phosphorylase B"/>
    <property type="match status" value="1"/>
</dbReference>
<dbReference type="EMBL" id="QXXA01000022">
    <property type="protein sequence ID" value="NBI08141.1"/>
    <property type="molecule type" value="Genomic_DNA"/>
</dbReference>
<dbReference type="GO" id="GO:0008168">
    <property type="term" value="F:methyltransferase activity"/>
    <property type="evidence" value="ECO:0007669"/>
    <property type="project" value="UniProtKB-KW"/>
</dbReference>
<dbReference type="RefSeq" id="WP_160198607.1">
    <property type="nucleotide sequence ID" value="NZ_QXXA01000022.1"/>
</dbReference>
<organism evidence="3 4">
    <name type="scientific">Senegalia massiliensis</name>
    <dbReference type="NCBI Taxonomy" id="1720316"/>
    <lineage>
        <taxon>Bacteria</taxon>
        <taxon>Bacillati</taxon>
        <taxon>Bacillota</taxon>
        <taxon>Clostridia</taxon>
        <taxon>Eubacteriales</taxon>
        <taxon>Clostridiaceae</taxon>
        <taxon>Senegalia</taxon>
    </lineage>
</organism>
<dbReference type="InterPro" id="IPR007235">
    <property type="entry name" value="Glyco_trans_28_C"/>
</dbReference>
<dbReference type="AlphaFoldDB" id="A0A845R0P1"/>
<dbReference type="Proteomes" id="UP000467132">
    <property type="component" value="Unassembled WGS sequence"/>
</dbReference>
<dbReference type="CDD" id="cd02440">
    <property type="entry name" value="AdoMet_MTases"/>
    <property type="match status" value="1"/>
</dbReference>
<keyword evidence="3" id="KW-0489">Methyltransferase</keyword>
<dbReference type="Pfam" id="PF04101">
    <property type="entry name" value="Glyco_tran_28_C"/>
    <property type="match status" value="1"/>
</dbReference>
<dbReference type="PANTHER" id="PTHR21015:SF22">
    <property type="entry name" value="GLYCOSYLTRANSFERASE"/>
    <property type="match status" value="1"/>
</dbReference>
<proteinExistence type="predicted"/>
<protein>
    <submittedName>
        <fullName evidence="3">Methyltransferase domain-containing protein</fullName>
    </submittedName>
</protein>
<gene>
    <name evidence="3" type="ORF">D3Z33_14880</name>
</gene>
<feature type="domain" description="Glycosyl transferase family 28 C-terminal" evidence="2">
    <location>
        <begin position="556"/>
        <end position="702"/>
    </location>
</feature>
<dbReference type="InterPro" id="IPR029063">
    <property type="entry name" value="SAM-dependent_MTases_sf"/>
</dbReference>
<dbReference type="GO" id="GO:0032259">
    <property type="term" value="P:methylation"/>
    <property type="evidence" value="ECO:0007669"/>
    <property type="project" value="UniProtKB-KW"/>
</dbReference>
<keyword evidence="3" id="KW-0808">Transferase</keyword>
<dbReference type="PANTHER" id="PTHR21015">
    <property type="entry name" value="UDP-N-ACETYLGLUCOSAMINE--N-ACETYLMURAMYL-(PENTAPEPTIDE) PYROPHOSPHORYL-UNDECAPRENOL N-ACETYLGLUCOSAMINE TRANSFERASE 1"/>
    <property type="match status" value="1"/>
</dbReference>
<sequence>MNDDQITNRYYGKVDSEKTFQKTQYRIHWICKNVKGNKVIDIGSSQGIVSILLGREGFNVTGIDLEENKIKEAQEELSKESEIVKKNIRFINYDSTKLEQKFVDEKFDTAILGEVLEHFSHPEKLLKPIYNILNSKARLVLTVPFGYLRFHDHKQTFYIYTLIRELYPYFETISIEVRDKVIYYIGERREAYLDSIDKLDINKLLDWIKLGEEEFANIEKNLDKLNRDRKKLLDKRNEEIKNLKNYIQNIKNDDLSTSNESKKYIDEEYLMKEIIGLEQKLYKKQLELKVKNDILKNAYNKIKNLSSNTSTRYKLGEALISAIKSPKKAIKLPKTLISIYRKYKKESKNLLEYIELNDVRKVIKPIESSRGGIIFTPTNGAGLGHLTRLLAIARRIKKIDPDREIIFFSTSSAMHLILQEGFLGYHLPSKMLFSEDVTATQWNGLLEEQLSRIIQMHRPSMLVFDGAYPYAGLVSTMTETQNLNKIWIKRGRAKQGLETIRDDKEKFFDHVLKPGEAGMIKKENEFNPVIYLEKTELLSKEEVRKKLQIPKGYKIVYVQLGAGNIDDINSTINKVLKILEQKEDVYIVMGESIIGKRLNIFQDRLLVIRDYPNSRYFKAFDMAISATGYNTFHELMYFGVPSIFIPNTNTKTDDQLARAKKAAMAGAAKVIEEVADQTLTENIDYVLNPSNNLKMKENCKKLIDTNGADEIAEFISKTINDV</sequence>
<keyword evidence="1" id="KW-0175">Coiled coil</keyword>
<evidence type="ECO:0000259" key="2">
    <source>
        <dbReference type="Pfam" id="PF04101"/>
    </source>
</evidence>
<feature type="coiled-coil region" evidence="1">
    <location>
        <begin position="208"/>
        <end position="253"/>
    </location>
</feature>
<dbReference type="OrthoDB" id="6620093at2"/>
<evidence type="ECO:0000313" key="3">
    <source>
        <dbReference type="EMBL" id="NBI08141.1"/>
    </source>
</evidence>
<evidence type="ECO:0000313" key="4">
    <source>
        <dbReference type="Proteomes" id="UP000467132"/>
    </source>
</evidence>